<dbReference type="SUPFAM" id="SSF53850">
    <property type="entry name" value="Periplasmic binding protein-like II"/>
    <property type="match status" value="1"/>
</dbReference>
<dbReference type="GO" id="GO:0003700">
    <property type="term" value="F:DNA-binding transcription factor activity"/>
    <property type="evidence" value="ECO:0007669"/>
    <property type="project" value="InterPro"/>
</dbReference>
<feature type="region of interest" description="Disordered" evidence="8">
    <location>
        <begin position="301"/>
        <end position="320"/>
    </location>
</feature>
<organism evidence="10 11">
    <name type="scientific">Mycobacterium arosiense ATCC BAA-1401 = DSM 45069</name>
    <dbReference type="NCBI Taxonomy" id="1265311"/>
    <lineage>
        <taxon>Bacteria</taxon>
        <taxon>Bacillati</taxon>
        <taxon>Actinomycetota</taxon>
        <taxon>Actinomycetes</taxon>
        <taxon>Mycobacteriales</taxon>
        <taxon>Mycobacteriaceae</taxon>
        <taxon>Mycobacterium</taxon>
        <taxon>Mycobacterium avium complex (MAC)</taxon>
    </lineage>
</organism>
<dbReference type="OrthoDB" id="3181812at2"/>
<accession>A0A1W9ZIU8</accession>
<evidence type="ECO:0000256" key="2">
    <source>
        <dbReference type="ARBA" id="ARBA00023015"/>
    </source>
</evidence>
<evidence type="ECO:0000313" key="11">
    <source>
        <dbReference type="Proteomes" id="UP000192707"/>
    </source>
</evidence>
<gene>
    <name evidence="10" type="ORF">BST14_10890</name>
</gene>
<dbReference type="Pfam" id="PF03466">
    <property type="entry name" value="LysR_substrate"/>
    <property type="match status" value="1"/>
</dbReference>
<dbReference type="InterPro" id="IPR000847">
    <property type="entry name" value="LysR_HTH_N"/>
</dbReference>
<dbReference type="CDD" id="cd05466">
    <property type="entry name" value="PBP2_LTTR_substrate"/>
    <property type="match status" value="1"/>
</dbReference>
<sequence length="320" mass="34457">MNLQQLRYVVALAEANSFTKAAEAMFVVPSALSQQVGRFEDEIGLKLFQRTTRSVSLTPAGEELLPLVRQVVTGIDQIAVDARALAGTVRGRLTVGMMEIPSESLDVATLMATFHSHYPDVTVTLRSGGSDMLIASVRDRNLDVAIVGSNVSTAGGALTFTRLFSEPLIAVMPAHHPLTKKPSVSITALAALPFIDFPPGYGLRHETDRGFANASRRVAFEVTRVEEVIHFVRKDLGVALLPESVARTRADADPTLALRPVAGADMHRRVYLVAPHSDKRSEACKAFIGCVAEHIGQTAPCRTAPSRAAVDTTKPTRGPR</sequence>
<dbReference type="Pfam" id="PF00126">
    <property type="entry name" value="HTH_1"/>
    <property type="match status" value="1"/>
</dbReference>
<evidence type="ECO:0000256" key="1">
    <source>
        <dbReference type="ARBA" id="ARBA00009437"/>
    </source>
</evidence>
<dbReference type="AlphaFoldDB" id="A0A1W9ZIU8"/>
<dbReference type="PROSITE" id="PS50931">
    <property type="entry name" value="HTH_LYSR"/>
    <property type="match status" value="1"/>
</dbReference>
<dbReference type="InterPro" id="IPR005119">
    <property type="entry name" value="LysR_subst-bd"/>
</dbReference>
<keyword evidence="5" id="KW-0804">Transcription</keyword>
<evidence type="ECO:0000256" key="7">
    <source>
        <dbReference type="ARBA" id="ARBA00056658"/>
    </source>
</evidence>
<dbReference type="FunFam" id="1.10.10.10:FF:000001">
    <property type="entry name" value="LysR family transcriptional regulator"/>
    <property type="match status" value="1"/>
</dbReference>
<dbReference type="InterPro" id="IPR036388">
    <property type="entry name" value="WH-like_DNA-bd_sf"/>
</dbReference>
<evidence type="ECO:0000256" key="8">
    <source>
        <dbReference type="SAM" id="MobiDB-lite"/>
    </source>
</evidence>
<keyword evidence="4" id="KW-0010">Activator</keyword>
<keyword evidence="11" id="KW-1185">Reference proteome</keyword>
<name>A0A1W9ZIU8_MYCAI</name>
<proteinExistence type="inferred from homology"/>
<comment type="similarity">
    <text evidence="1">Belongs to the LysR transcriptional regulatory family.</text>
</comment>
<feature type="domain" description="HTH lysR-type" evidence="9">
    <location>
        <begin position="1"/>
        <end position="58"/>
    </location>
</feature>
<dbReference type="PANTHER" id="PTHR30346:SF28">
    <property type="entry name" value="HTH-TYPE TRANSCRIPTIONAL REGULATOR CYNR"/>
    <property type="match status" value="1"/>
</dbReference>
<protein>
    <recommendedName>
        <fullName evidence="6">Probable hydrogen peroxide-inducible genes activator</fullName>
    </recommendedName>
</protein>
<comment type="function">
    <text evidence="7">Required for the induction the katG gene for catalase. Involved in the response to hydrogen peroxide.</text>
</comment>
<evidence type="ECO:0000256" key="6">
    <source>
        <dbReference type="ARBA" id="ARBA00040885"/>
    </source>
</evidence>
<dbReference type="PANTHER" id="PTHR30346">
    <property type="entry name" value="TRANSCRIPTIONAL DUAL REGULATOR HCAR-RELATED"/>
    <property type="match status" value="1"/>
</dbReference>
<dbReference type="GO" id="GO:0003677">
    <property type="term" value="F:DNA binding"/>
    <property type="evidence" value="ECO:0007669"/>
    <property type="project" value="UniProtKB-KW"/>
</dbReference>
<dbReference type="GO" id="GO:0032993">
    <property type="term" value="C:protein-DNA complex"/>
    <property type="evidence" value="ECO:0007669"/>
    <property type="project" value="TreeGrafter"/>
</dbReference>
<dbReference type="EMBL" id="MVHG01000019">
    <property type="protein sequence ID" value="ORA16027.1"/>
    <property type="molecule type" value="Genomic_DNA"/>
</dbReference>
<reference evidence="10 11" key="1">
    <citation type="submission" date="2016-12" db="EMBL/GenBank/DDBJ databases">
        <title>The new phylogeny of genus Mycobacterium.</title>
        <authorList>
            <person name="Tortoli E."/>
            <person name="Trovato A."/>
            <person name="Cirillo D.M."/>
        </authorList>
    </citation>
    <scope>NUCLEOTIDE SEQUENCE [LARGE SCALE GENOMIC DNA]</scope>
    <source>
        <strain evidence="10 11">DSM 45069</strain>
    </source>
</reference>
<dbReference type="Proteomes" id="UP000192707">
    <property type="component" value="Unassembled WGS sequence"/>
</dbReference>
<evidence type="ECO:0000256" key="4">
    <source>
        <dbReference type="ARBA" id="ARBA00023159"/>
    </source>
</evidence>
<keyword evidence="3" id="KW-0238">DNA-binding</keyword>
<dbReference type="RefSeq" id="WP_083064512.1">
    <property type="nucleotide sequence ID" value="NZ_MVHG01000019.1"/>
</dbReference>
<keyword evidence="2" id="KW-0805">Transcription regulation</keyword>
<dbReference type="SUPFAM" id="SSF46785">
    <property type="entry name" value="Winged helix' DNA-binding domain"/>
    <property type="match status" value="1"/>
</dbReference>
<evidence type="ECO:0000256" key="5">
    <source>
        <dbReference type="ARBA" id="ARBA00023163"/>
    </source>
</evidence>
<evidence type="ECO:0000313" key="10">
    <source>
        <dbReference type="EMBL" id="ORA16027.1"/>
    </source>
</evidence>
<evidence type="ECO:0000259" key="9">
    <source>
        <dbReference type="PROSITE" id="PS50931"/>
    </source>
</evidence>
<dbReference type="Gene3D" id="3.40.190.290">
    <property type="match status" value="1"/>
</dbReference>
<dbReference type="Gene3D" id="1.10.10.10">
    <property type="entry name" value="Winged helix-like DNA-binding domain superfamily/Winged helix DNA-binding domain"/>
    <property type="match status" value="1"/>
</dbReference>
<evidence type="ECO:0000256" key="3">
    <source>
        <dbReference type="ARBA" id="ARBA00023125"/>
    </source>
</evidence>
<comment type="caution">
    <text evidence="10">The sequence shown here is derived from an EMBL/GenBank/DDBJ whole genome shotgun (WGS) entry which is preliminary data.</text>
</comment>
<dbReference type="InterPro" id="IPR036390">
    <property type="entry name" value="WH_DNA-bd_sf"/>
</dbReference>